<keyword evidence="5" id="KW-0479">Metal-binding</keyword>
<dbReference type="PANTHER" id="PTHR43344:SF2">
    <property type="entry name" value="PHOSPHOSERINE PHOSPHATASE"/>
    <property type="match status" value="1"/>
</dbReference>
<evidence type="ECO:0000256" key="2">
    <source>
        <dbReference type="ARBA" id="ARBA00005135"/>
    </source>
</evidence>
<organism evidence="11 12">
    <name type="scientific">Candidatus Dojkabacteria bacterium</name>
    <dbReference type="NCBI Taxonomy" id="2099670"/>
    <lineage>
        <taxon>Bacteria</taxon>
        <taxon>Candidatus Dojkabacteria</taxon>
    </lineage>
</organism>
<evidence type="ECO:0000256" key="5">
    <source>
        <dbReference type="ARBA" id="ARBA00022723"/>
    </source>
</evidence>
<name>A0A955RJ18_9BACT</name>
<evidence type="ECO:0000313" key="11">
    <source>
        <dbReference type="EMBL" id="MCA9383501.1"/>
    </source>
</evidence>
<comment type="caution">
    <text evidence="11">The sequence shown here is derived from an EMBL/GenBank/DDBJ whole genome shotgun (WGS) entry which is preliminary data.</text>
</comment>
<accession>A0A955RJ18</accession>
<evidence type="ECO:0000256" key="6">
    <source>
        <dbReference type="ARBA" id="ARBA00022801"/>
    </source>
</evidence>
<comment type="catalytic activity">
    <reaction evidence="10">
        <text>O-phospho-D-serine + H2O = D-serine + phosphate</text>
        <dbReference type="Rhea" id="RHEA:24873"/>
        <dbReference type="ChEBI" id="CHEBI:15377"/>
        <dbReference type="ChEBI" id="CHEBI:35247"/>
        <dbReference type="ChEBI" id="CHEBI:43474"/>
        <dbReference type="ChEBI" id="CHEBI:58680"/>
        <dbReference type="EC" id="3.1.3.3"/>
    </reaction>
</comment>
<comment type="catalytic activity">
    <reaction evidence="9">
        <text>O-phospho-L-serine + H2O = L-serine + phosphate</text>
        <dbReference type="Rhea" id="RHEA:21208"/>
        <dbReference type="ChEBI" id="CHEBI:15377"/>
        <dbReference type="ChEBI" id="CHEBI:33384"/>
        <dbReference type="ChEBI" id="CHEBI:43474"/>
        <dbReference type="ChEBI" id="CHEBI:57524"/>
        <dbReference type="EC" id="3.1.3.3"/>
    </reaction>
</comment>
<keyword evidence="8" id="KW-0718">Serine biosynthesis</keyword>
<comment type="pathway">
    <text evidence="2">Amino-acid biosynthesis; L-serine biosynthesis; L-serine from 3-phospho-D-glycerate: step 3/3.</text>
</comment>
<dbReference type="EC" id="3.1.3.3" evidence="3"/>
<dbReference type="NCBIfam" id="TIGR01488">
    <property type="entry name" value="HAD-SF-IB"/>
    <property type="match status" value="1"/>
</dbReference>
<evidence type="ECO:0000256" key="9">
    <source>
        <dbReference type="ARBA" id="ARBA00048138"/>
    </source>
</evidence>
<proteinExistence type="predicted"/>
<dbReference type="EMBL" id="JAGQLK010000079">
    <property type="protein sequence ID" value="MCA9383501.1"/>
    <property type="molecule type" value="Genomic_DNA"/>
</dbReference>
<dbReference type="SUPFAM" id="SSF56784">
    <property type="entry name" value="HAD-like"/>
    <property type="match status" value="1"/>
</dbReference>
<keyword evidence="7" id="KW-0460">Magnesium</keyword>
<reference evidence="11" key="1">
    <citation type="submission" date="2020-04" db="EMBL/GenBank/DDBJ databases">
        <authorList>
            <person name="Zhang T."/>
        </authorList>
    </citation>
    <scope>NUCLEOTIDE SEQUENCE</scope>
    <source>
        <strain evidence="11">HKST-UBA14</strain>
    </source>
</reference>
<dbReference type="InterPro" id="IPR023214">
    <property type="entry name" value="HAD_sf"/>
</dbReference>
<comment type="cofactor">
    <cofactor evidence="1">
        <name>Mg(2+)</name>
        <dbReference type="ChEBI" id="CHEBI:18420"/>
    </cofactor>
</comment>
<keyword evidence="4" id="KW-0028">Amino-acid biosynthesis</keyword>
<evidence type="ECO:0000256" key="1">
    <source>
        <dbReference type="ARBA" id="ARBA00001946"/>
    </source>
</evidence>
<dbReference type="InterPro" id="IPR036412">
    <property type="entry name" value="HAD-like_sf"/>
</dbReference>
<evidence type="ECO:0000256" key="8">
    <source>
        <dbReference type="ARBA" id="ARBA00023299"/>
    </source>
</evidence>
<evidence type="ECO:0000256" key="3">
    <source>
        <dbReference type="ARBA" id="ARBA00012640"/>
    </source>
</evidence>
<dbReference type="Proteomes" id="UP000783287">
    <property type="component" value="Unassembled WGS sequence"/>
</dbReference>
<evidence type="ECO:0000256" key="4">
    <source>
        <dbReference type="ARBA" id="ARBA00022605"/>
    </source>
</evidence>
<dbReference type="PANTHER" id="PTHR43344">
    <property type="entry name" value="PHOSPHOSERINE PHOSPHATASE"/>
    <property type="match status" value="1"/>
</dbReference>
<dbReference type="Pfam" id="PF12710">
    <property type="entry name" value="HAD"/>
    <property type="match status" value="1"/>
</dbReference>
<evidence type="ECO:0000256" key="7">
    <source>
        <dbReference type="ARBA" id="ARBA00022842"/>
    </source>
</evidence>
<dbReference type="GO" id="GO:0006564">
    <property type="term" value="P:L-serine biosynthetic process"/>
    <property type="evidence" value="ECO:0007669"/>
    <property type="project" value="UniProtKB-KW"/>
</dbReference>
<dbReference type="GO" id="GO:0000287">
    <property type="term" value="F:magnesium ion binding"/>
    <property type="evidence" value="ECO:0007669"/>
    <property type="project" value="TreeGrafter"/>
</dbReference>
<reference evidence="11" key="2">
    <citation type="journal article" date="2021" name="Microbiome">
        <title>Successional dynamics and alternative stable states in a saline activated sludge microbial community over 9 years.</title>
        <authorList>
            <person name="Wang Y."/>
            <person name="Ye J."/>
            <person name="Ju F."/>
            <person name="Liu L."/>
            <person name="Boyd J.A."/>
            <person name="Deng Y."/>
            <person name="Parks D.H."/>
            <person name="Jiang X."/>
            <person name="Yin X."/>
            <person name="Woodcroft B.J."/>
            <person name="Tyson G.W."/>
            <person name="Hugenholtz P."/>
            <person name="Polz M.F."/>
            <person name="Zhang T."/>
        </authorList>
    </citation>
    <scope>NUCLEOTIDE SEQUENCE</scope>
    <source>
        <strain evidence="11">HKST-UBA14</strain>
    </source>
</reference>
<evidence type="ECO:0000256" key="10">
    <source>
        <dbReference type="ARBA" id="ARBA00048523"/>
    </source>
</evidence>
<keyword evidence="6" id="KW-0378">Hydrolase</keyword>
<dbReference type="AlphaFoldDB" id="A0A955RJ18"/>
<dbReference type="GO" id="GO:0005737">
    <property type="term" value="C:cytoplasm"/>
    <property type="evidence" value="ECO:0007669"/>
    <property type="project" value="TreeGrafter"/>
</dbReference>
<dbReference type="GO" id="GO:0036424">
    <property type="term" value="F:L-phosphoserine phosphatase activity"/>
    <property type="evidence" value="ECO:0007669"/>
    <property type="project" value="TreeGrafter"/>
</dbReference>
<protein>
    <recommendedName>
        <fullName evidence="3">phosphoserine phosphatase</fullName>
        <ecNumber evidence="3">3.1.3.3</ecNumber>
    </recommendedName>
</protein>
<dbReference type="Gene3D" id="3.40.50.1000">
    <property type="entry name" value="HAD superfamily/HAD-like"/>
    <property type="match status" value="1"/>
</dbReference>
<sequence length="240" mass="27635">MYIFFDADGTLLEEENIYMNLAQYLGCYDLFEVLVSSYLRGDISYKFLVNTQVRILKEYFARKYNRPGTRQDFVDILDLAEDNFHKEAHEIASFIRNNDETCYVLSSGLDLVVNQVLQLGFKSKNVFVNELIFDKNSNFADIKVNIEGDKVNALKKIIAEHNIPLSEVVYVGNDIWDKKVINYILKNGGSVYYMLDPNSNFQLDEFPKSKNFHVISNLMELEEILSIVPAKTATTLATTY</sequence>
<evidence type="ECO:0000313" key="12">
    <source>
        <dbReference type="Proteomes" id="UP000783287"/>
    </source>
</evidence>
<gene>
    <name evidence="11" type="ORF">KC909_03990</name>
</gene>
<dbReference type="InterPro" id="IPR050582">
    <property type="entry name" value="HAD-like_SerB"/>
</dbReference>